<organism evidence="1">
    <name type="scientific">Ixodes ricinus</name>
    <name type="common">Common tick</name>
    <name type="synonym">Acarus ricinus</name>
    <dbReference type="NCBI Taxonomy" id="34613"/>
    <lineage>
        <taxon>Eukaryota</taxon>
        <taxon>Metazoa</taxon>
        <taxon>Ecdysozoa</taxon>
        <taxon>Arthropoda</taxon>
        <taxon>Chelicerata</taxon>
        <taxon>Arachnida</taxon>
        <taxon>Acari</taxon>
        <taxon>Parasitiformes</taxon>
        <taxon>Ixodida</taxon>
        <taxon>Ixodoidea</taxon>
        <taxon>Ixodidae</taxon>
        <taxon>Ixodinae</taxon>
        <taxon>Ixodes</taxon>
    </lineage>
</organism>
<dbReference type="AlphaFoldDB" id="A0A6B0UKC4"/>
<name>A0A6B0UKC4_IXORI</name>
<dbReference type="EMBL" id="GIFC01008124">
    <property type="protein sequence ID" value="MXU90207.1"/>
    <property type="molecule type" value="Transcribed_RNA"/>
</dbReference>
<accession>A0A6B0UKC4</accession>
<evidence type="ECO:0000313" key="1">
    <source>
        <dbReference type="EMBL" id="MXU90207.1"/>
    </source>
</evidence>
<proteinExistence type="predicted"/>
<protein>
    <submittedName>
        <fullName evidence="1">Putative secreted protein</fullName>
    </submittedName>
</protein>
<sequence length="113" mass="12551">MYSSSSEPSRRTRFFTLMVSVCWCGFSTSCLARVPGAVLLVSTTLFLGLRHHCTNSSREKPHSMSAMLASTTLGSGTRASSARPWQSWRCRNWNGLLRAPSKERITLSLIHST</sequence>
<reference evidence="1" key="1">
    <citation type="submission" date="2019-12" db="EMBL/GenBank/DDBJ databases">
        <title>An insight into the sialome of adult female Ixodes ricinus ticks feeding for 6 days.</title>
        <authorList>
            <person name="Perner J."/>
            <person name="Ribeiro J.M.C."/>
        </authorList>
    </citation>
    <scope>NUCLEOTIDE SEQUENCE</scope>
    <source>
        <strain evidence="1">Semi-engorged</strain>
        <tissue evidence="1">Salivary glands</tissue>
    </source>
</reference>